<evidence type="ECO:0000256" key="1">
    <source>
        <dbReference type="ARBA" id="ARBA00022723"/>
    </source>
</evidence>
<evidence type="ECO:0000256" key="3">
    <source>
        <dbReference type="ARBA" id="ARBA00022833"/>
    </source>
</evidence>
<dbReference type="GO" id="GO:0008270">
    <property type="term" value="F:zinc ion binding"/>
    <property type="evidence" value="ECO:0007669"/>
    <property type="project" value="UniProtKB-KW"/>
</dbReference>
<accession>A0A6J6TSW7</accession>
<keyword evidence="1" id="KW-0479">Metal-binding</keyword>
<feature type="domain" description="Zinc finger DksA/TraR C4-type" evidence="4">
    <location>
        <begin position="81"/>
        <end position="114"/>
    </location>
</feature>
<proteinExistence type="predicted"/>
<keyword evidence="2" id="KW-0863">Zinc-finger</keyword>
<dbReference type="Pfam" id="PF01258">
    <property type="entry name" value="zf-dskA_traR"/>
    <property type="match status" value="1"/>
</dbReference>
<evidence type="ECO:0000256" key="2">
    <source>
        <dbReference type="ARBA" id="ARBA00022771"/>
    </source>
</evidence>
<sequence>MPESLRAALLEERARVVRRLDGLAADFEETVAASRDSNADDEHDPEGHTIAFERSQVTSLSRRLEQHLAEVDAALARLAVGTYGVCQGCGEPIDPARLEARPAARECIACASRRR</sequence>
<organism evidence="5">
    <name type="scientific">freshwater metagenome</name>
    <dbReference type="NCBI Taxonomy" id="449393"/>
    <lineage>
        <taxon>unclassified sequences</taxon>
        <taxon>metagenomes</taxon>
        <taxon>ecological metagenomes</taxon>
    </lineage>
</organism>
<dbReference type="PANTHER" id="PTHR33823">
    <property type="entry name" value="RNA POLYMERASE-BINDING TRANSCRIPTION FACTOR DKSA-RELATED"/>
    <property type="match status" value="1"/>
</dbReference>
<gene>
    <name evidence="5" type="ORF">UFOPK2761_01956</name>
</gene>
<protein>
    <submittedName>
        <fullName evidence="5">Unannotated protein</fullName>
    </submittedName>
</protein>
<dbReference type="AlphaFoldDB" id="A0A6J6TSW7"/>
<dbReference type="PANTHER" id="PTHR33823:SF4">
    <property type="entry name" value="GENERAL STRESS PROTEIN 16O"/>
    <property type="match status" value="1"/>
</dbReference>
<dbReference type="Gene3D" id="1.20.120.910">
    <property type="entry name" value="DksA, coiled-coil domain"/>
    <property type="match status" value="1"/>
</dbReference>
<dbReference type="InterPro" id="IPR000962">
    <property type="entry name" value="Znf_DskA_TraR"/>
</dbReference>
<name>A0A6J6TSW7_9ZZZZ</name>
<keyword evidence="3" id="KW-0862">Zinc</keyword>
<evidence type="ECO:0000313" key="5">
    <source>
        <dbReference type="EMBL" id="CAB4750652.1"/>
    </source>
</evidence>
<dbReference type="PROSITE" id="PS51128">
    <property type="entry name" value="ZF_DKSA_2"/>
    <property type="match status" value="1"/>
</dbReference>
<dbReference type="EMBL" id="CAEZYQ010000014">
    <property type="protein sequence ID" value="CAB4750652.1"/>
    <property type="molecule type" value="Genomic_DNA"/>
</dbReference>
<dbReference type="SUPFAM" id="SSF57716">
    <property type="entry name" value="Glucocorticoid receptor-like (DNA-binding domain)"/>
    <property type="match status" value="1"/>
</dbReference>
<evidence type="ECO:0000259" key="4">
    <source>
        <dbReference type="Pfam" id="PF01258"/>
    </source>
</evidence>
<reference evidence="5" key="1">
    <citation type="submission" date="2020-05" db="EMBL/GenBank/DDBJ databases">
        <authorList>
            <person name="Chiriac C."/>
            <person name="Salcher M."/>
            <person name="Ghai R."/>
            <person name="Kavagutti S V."/>
        </authorList>
    </citation>
    <scope>NUCLEOTIDE SEQUENCE</scope>
</reference>